<evidence type="ECO:0000313" key="10">
    <source>
        <dbReference type="EMBL" id="SHI67700.1"/>
    </source>
</evidence>
<evidence type="ECO:0000256" key="7">
    <source>
        <dbReference type="SAM" id="MobiDB-lite"/>
    </source>
</evidence>
<evidence type="ECO:0000313" key="11">
    <source>
        <dbReference type="Proteomes" id="UP000184510"/>
    </source>
</evidence>
<evidence type="ECO:0000259" key="9">
    <source>
        <dbReference type="Pfam" id="PF00884"/>
    </source>
</evidence>
<dbReference type="Gene3D" id="3.30.1120.10">
    <property type="match status" value="1"/>
</dbReference>
<feature type="region of interest" description="Disordered" evidence="7">
    <location>
        <begin position="162"/>
        <end position="187"/>
    </location>
</feature>
<dbReference type="EMBL" id="FQYR01000002">
    <property type="protein sequence ID" value="SHI67700.1"/>
    <property type="molecule type" value="Genomic_DNA"/>
</dbReference>
<dbReference type="RefSeq" id="WP_143158029.1">
    <property type="nucleotide sequence ID" value="NZ_FQYR01000002.1"/>
</dbReference>
<keyword evidence="3" id="KW-0479">Metal-binding</keyword>
<organism evidence="10 11">
    <name type="scientific">Rubritalea squalenifaciens DSM 18772</name>
    <dbReference type="NCBI Taxonomy" id="1123071"/>
    <lineage>
        <taxon>Bacteria</taxon>
        <taxon>Pseudomonadati</taxon>
        <taxon>Verrucomicrobiota</taxon>
        <taxon>Verrucomicrobiia</taxon>
        <taxon>Verrucomicrobiales</taxon>
        <taxon>Rubritaleaceae</taxon>
        <taxon>Rubritalea</taxon>
    </lineage>
</organism>
<feature type="chain" id="PRO_5012454931" evidence="8">
    <location>
        <begin position="22"/>
        <end position="476"/>
    </location>
</feature>
<keyword evidence="11" id="KW-1185">Reference proteome</keyword>
<dbReference type="Proteomes" id="UP000184510">
    <property type="component" value="Unassembled WGS sequence"/>
</dbReference>
<feature type="domain" description="Sulfatase N-terminal" evidence="9">
    <location>
        <begin position="25"/>
        <end position="339"/>
    </location>
</feature>
<sequence length="476" mass="52450">MKFSKLLRLSALLLVPIVAKAADKPNILLIYADDHGYTDIASMGSDFYETPNLDKLKSQSLSFTNGYASCANCAPSRASLMSGVYSARHKVYTVGSSARGKSSKRKLIPIKNVETLDPKFTTLPEALKAAGYATCHAGKWHVSGDPTKYGFDKNIGGNHSGGPRGGYFSPYNNPQLPDGPKGEHLPDRLTRDLNGWINEQHKADKPFFAYMAFYSVHTPIQAREDLTEKYQAKEKGKYHNHPKYAAMVEAMDLAIGNLLNNLEEQGLADNTIVVFTTDNGPYGPVSNAKPLRGNKGMFYEGGIRVPYFIKWPGKSKAGSSSDTPVHQTDLFPTLATAGGAELPETLDGVNLSGLVQGEELPARALFWHFPCYLQSYGSDAMKDAHTEGWRATPCSVIREGDWKLVQYFEDNSVELFNLKEDATESKDLSKTNPRKVTELLAKLKAWQEASGADIPTEKNPEYGKPEAKKEKRKNKA</sequence>
<dbReference type="PANTHER" id="PTHR42693">
    <property type="entry name" value="ARYLSULFATASE FAMILY MEMBER"/>
    <property type="match status" value="1"/>
</dbReference>
<protein>
    <submittedName>
        <fullName evidence="10">Arylsulfatase A</fullName>
    </submittedName>
</protein>
<dbReference type="OrthoDB" id="246867at2"/>
<dbReference type="Gene3D" id="3.40.720.10">
    <property type="entry name" value="Alkaline Phosphatase, subunit A"/>
    <property type="match status" value="1"/>
</dbReference>
<reference evidence="10 11" key="1">
    <citation type="submission" date="2016-11" db="EMBL/GenBank/DDBJ databases">
        <authorList>
            <person name="Jaros S."/>
            <person name="Januszkiewicz K."/>
            <person name="Wedrychowicz H."/>
        </authorList>
    </citation>
    <scope>NUCLEOTIDE SEQUENCE [LARGE SCALE GENOMIC DNA]</scope>
    <source>
        <strain evidence="10 11">DSM 18772</strain>
    </source>
</reference>
<comment type="cofactor">
    <cofactor evidence="1">
        <name>Ca(2+)</name>
        <dbReference type="ChEBI" id="CHEBI:29108"/>
    </cofactor>
</comment>
<accession>A0A1M6D379</accession>
<dbReference type="Pfam" id="PF00884">
    <property type="entry name" value="Sulfatase"/>
    <property type="match status" value="1"/>
</dbReference>
<dbReference type="PANTHER" id="PTHR42693:SF42">
    <property type="entry name" value="ARYLSULFATASE G"/>
    <property type="match status" value="1"/>
</dbReference>
<keyword evidence="4 8" id="KW-0732">Signal</keyword>
<keyword evidence="6" id="KW-0106">Calcium</keyword>
<dbReference type="GO" id="GO:0004065">
    <property type="term" value="F:arylsulfatase activity"/>
    <property type="evidence" value="ECO:0007669"/>
    <property type="project" value="TreeGrafter"/>
</dbReference>
<dbReference type="InterPro" id="IPR050738">
    <property type="entry name" value="Sulfatase"/>
</dbReference>
<dbReference type="InterPro" id="IPR024607">
    <property type="entry name" value="Sulfatase_CS"/>
</dbReference>
<feature type="compositionally biased region" description="Basic and acidic residues" evidence="7">
    <location>
        <begin position="455"/>
        <end position="469"/>
    </location>
</feature>
<name>A0A1M6D379_9BACT</name>
<proteinExistence type="inferred from homology"/>
<feature type="region of interest" description="Disordered" evidence="7">
    <location>
        <begin position="450"/>
        <end position="476"/>
    </location>
</feature>
<evidence type="ECO:0000256" key="8">
    <source>
        <dbReference type="SAM" id="SignalP"/>
    </source>
</evidence>
<dbReference type="PROSITE" id="PS00149">
    <property type="entry name" value="SULFATASE_2"/>
    <property type="match status" value="1"/>
</dbReference>
<evidence type="ECO:0000256" key="4">
    <source>
        <dbReference type="ARBA" id="ARBA00022729"/>
    </source>
</evidence>
<dbReference type="SUPFAM" id="SSF53649">
    <property type="entry name" value="Alkaline phosphatase-like"/>
    <property type="match status" value="1"/>
</dbReference>
<dbReference type="InterPro" id="IPR000917">
    <property type="entry name" value="Sulfatase_N"/>
</dbReference>
<evidence type="ECO:0000256" key="5">
    <source>
        <dbReference type="ARBA" id="ARBA00022801"/>
    </source>
</evidence>
<dbReference type="InParanoid" id="A0A1M6D379"/>
<evidence type="ECO:0000256" key="2">
    <source>
        <dbReference type="ARBA" id="ARBA00008779"/>
    </source>
</evidence>
<keyword evidence="5" id="KW-0378">Hydrolase</keyword>
<dbReference type="InterPro" id="IPR017850">
    <property type="entry name" value="Alkaline_phosphatase_core_sf"/>
</dbReference>
<evidence type="ECO:0000256" key="3">
    <source>
        <dbReference type="ARBA" id="ARBA00022723"/>
    </source>
</evidence>
<feature type="signal peptide" evidence="8">
    <location>
        <begin position="1"/>
        <end position="21"/>
    </location>
</feature>
<dbReference type="GO" id="GO:0046872">
    <property type="term" value="F:metal ion binding"/>
    <property type="evidence" value="ECO:0007669"/>
    <property type="project" value="UniProtKB-KW"/>
</dbReference>
<dbReference type="STRING" id="1123071.SAMN02745181_0634"/>
<evidence type="ECO:0000256" key="1">
    <source>
        <dbReference type="ARBA" id="ARBA00001913"/>
    </source>
</evidence>
<dbReference type="CDD" id="cd16144">
    <property type="entry name" value="ARS_like"/>
    <property type="match status" value="1"/>
</dbReference>
<comment type="similarity">
    <text evidence="2">Belongs to the sulfatase family.</text>
</comment>
<dbReference type="AlphaFoldDB" id="A0A1M6D379"/>
<gene>
    <name evidence="10" type="ORF">SAMN02745181_0634</name>
</gene>
<evidence type="ECO:0000256" key="6">
    <source>
        <dbReference type="ARBA" id="ARBA00022837"/>
    </source>
</evidence>